<reference evidence="1 2" key="1">
    <citation type="submission" date="2019-03" db="EMBL/GenBank/DDBJ databases">
        <title>Single cell metagenomics reveals metabolic interactions within the superorganism composed of flagellate Streblomastix strix and complex community of Bacteroidetes bacteria on its surface.</title>
        <authorList>
            <person name="Treitli S.C."/>
            <person name="Kolisko M."/>
            <person name="Husnik F."/>
            <person name="Keeling P."/>
            <person name="Hampl V."/>
        </authorList>
    </citation>
    <scope>NUCLEOTIDE SEQUENCE [LARGE SCALE GENOMIC DNA]</scope>
    <source>
        <strain evidence="1">ST1C</strain>
    </source>
</reference>
<evidence type="ECO:0000313" key="1">
    <source>
        <dbReference type="EMBL" id="KAA6383452.1"/>
    </source>
</evidence>
<dbReference type="EMBL" id="SNRW01006237">
    <property type="protein sequence ID" value="KAA6383452.1"/>
    <property type="molecule type" value="Genomic_DNA"/>
</dbReference>
<protein>
    <submittedName>
        <fullName evidence="1">Uncharacterized protein</fullName>
    </submittedName>
</protein>
<sequence length="247" mass="28033">MTQLSALKQQIQIKPTDNRDQLVDQGALNQICAVLREGMKEEDEYSGVVLFGCEIASLLLKDNKRVIQAALEDNGLVDSLVTFLHSILQDKIMPDHIQILYHLLICASKDQKKLLYDKQVMRTIFLSLNTTNEQKLEIFINKINQIILNEGEKLKEGQQYPYKAQLEVDGTFSRLTQLLLGTDITNSSIKYNAAITIGTIFKATILPKEINSIVIKQIKQDLEKKNDQKNQRDLIALKCIAECKCVL</sequence>
<accession>A0A5J4VLJ9</accession>
<dbReference type="SUPFAM" id="SSF48371">
    <property type="entry name" value="ARM repeat"/>
    <property type="match status" value="1"/>
</dbReference>
<dbReference type="InterPro" id="IPR016024">
    <property type="entry name" value="ARM-type_fold"/>
</dbReference>
<gene>
    <name evidence="1" type="ORF">EZS28_021021</name>
</gene>
<comment type="caution">
    <text evidence="1">The sequence shown here is derived from an EMBL/GenBank/DDBJ whole genome shotgun (WGS) entry which is preliminary data.</text>
</comment>
<proteinExistence type="predicted"/>
<dbReference type="AlphaFoldDB" id="A0A5J4VLJ9"/>
<name>A0A5J4VLJ9_9EUKA</name>
<dbReference type="Gene3D" id="1.25.10.10">
    <property type="entry name" value="Leucine-rich Repeat Variant"/>
    <property type="match status" value="1"/>
</dbReference>
<organism evidence="1 2">
    <name type="scientific">Streblomastix strix</name>
    <dbReference type="NCBI Taxonomy" id="222440"/>
    <lineage>
        <taxon>Eukaryota</taxon>
        <taxon>Metamonada</taxon>
        <taxon>Preaxostyla</taxon>
        <taxon>Oxymonadida</taxon>
        <taxon>Streblomastigidae</taxon>
        <taxon>Streblomastix</taxon>
    </lineage>
</organism>
<dbReference type="Proteomes" id="UP000324800">
    <property type="component" value="Unassembled WGS sequence"/>
</dbReference>
<evidence type="ECO:0000313" key="2">
    <source>
        <dbReference type="Proteomes" id="UP000324800"/>
    </source>
</evidence>
<dbReference type="InterPro" id="IPR011989">
    <property type="entry name" value="ARM-like"/>
</dbReference>